<dbReference type="SUPFAM" id="SSF52540">
    <property type="entry name" value="P-loop containing nucleoside triphosphate hydrolases"/>
    <property type="match status" value="1"/>
</dbReference>
<evidence type="ECO:0000256" key="1">
    <source>
        <dbReference type="ARBA" id="ARBA00006360"/>
    </source>
</evidence>
<gene>
    <name evidence="11" type="primary">dnaX</name>
    <name evidence="14" type="ORF">BCY86_04915</name>
</gene>
<comment type="similarity">
    <text evidence="1 11">Belongs to the DnaX/STICHEL family.</text>
</comment>
<dbReference type="Pfam" id="PF22608">
    <property type="entry name" value="DNAX_ATPase_lid"/>
    <property type="match status" value="1"/>
</dbReference>
<evidence type="ECO:0000256" key="11">
    <source>
        <dbReference type="RuleBase" id="RU364063"/>
    </source>
</evidence>
<keyword evidence="8 11" id="KW-0067">ATP-binding</keyword>
<dbReference type="GO" id="GO:0003887">
    <property type="term" value="F:DNA-directed DNA polymerase activity"/>
    <property type="evidence" value="ECO:0007669"/>
    <property type="project" value="UniProtKB-KW"/>
</dbReference>
<dbReference type="STRING" id="1882918.BCY86_04915"/>
<evidence type="ECO:0000259" key="13">
    <source>
        <dbReference type="SMART" id="SM00382"/>
    </source>
</evidence>
<comment type="subunit">
    <text evidence="11">DNA polymerase III contains a core (composed of alpha, epsilon and theta chains) that associates with a tau subunit. This core dimerizes to form the POLIII' complex. PolIII' associates with the gamma complex (composed of gamma, delta, delta', psi and chi chains) and with the beta chain to form the complete DNA polymerase III complex.</text>
</comment>
<evidence type="ECO:0000256" key="3">
    <source>
        <dbReference type="ARBA" id="ARBA00022695"/>
    </source>
</evidence>
<dbReference type="SMART" id="SM00382">
    <property type="entry name" value="AAA"/>
    <property type="match status" value="1"/>
</dbReference>
<dbReference type="EC" id="2.7.7.7" evidence="11"/>
<evidence type="ECO:0000256" key="9">
    <source>
        <dbReference type="ARBA" id="ARBA00022932"/>
    </source>
</evidence>
<dbReference type="FunFam" id="3.40.50.300:FF:000014">
    <property type="entry name" value="DNA polymerase III subunit gamma/tau"/>
    <property type="match status" value="1"/>
</dbReference>
<feature type="compositionally biased region" description="Basic and acidic residues" evidence="12">
    <location>
        <begin position="582"/>
        <end position="599"/>
    </location>
</feature>
<feature type="domain" description="AAA+ ATPase" evidence="13">
    <location>
        <begin position="40"/>
        <end position="188"/>
    </location>
</feature>
<dbReference type="GO" id="GO:0006261">
    <property type="term" value="P:DNA-templated DNA replication"/>
    <property type="evidence" value="ECO:0007669"/>
    <property type="project" value="TreeGrafter"/>
</dbReference>
<dbReference type="PANTHER" id="PTHR11669:SF0">
    <property type="entry name" value="PROTEIN STICHEL-LIKE 2"/>
    <property type="match status" value="1"/>
</dbReference>
<evidence type="ECO:0000256" key="7">
    <source>
        <dbReference type="ARBA" id="ARBA00022833"/>
    </source>
</evidence>
<dbReference type="Pfam" id="PF12169">
    <property type="entry name" value="DNA_pol3_gamma3"/>
    <property type="match status" value="1"/>
</dbReference>
<dbReference type="InterPro" id="IPR003593">
    <property type="entry name" value="AAA+_ATPase"/>
</dbReference>
<dbReference type="AlphaFoldDB" id="A0A1L6MX47"/>
<dbReference type="InterPro" id="IPR012763">
    <property type="entry name" value="DNA_pol_III_sug/sutau_N"/>
</dbReference>
<keyword evidence="5" id="KW-0479">Metal-binding</keyword>
<organism evidence="14 15">
    <name type="scientific">Pajaroellobacter abortibovis</name>
    <dbReference type="NCBI Taxonomy" id="1882918"/>
    <lineage>
        <taxon>Bacteria</taxon>
        <taxon>Pseudomonadati</taxon>
        <taxon>Myxococcota</taxon>
        <taxon>Polyangia</taxon>
        <taxon>Polyangiales</taxon>
        <taxon>Polyangiaceae</taxon>
    </lineage>
</organism>
<evidence type="ECO:0000256" key="2">
    <source>
        <dbReference type="ARBA" id="ARBA00022679"/>
    </source>
</evidence>
<keyword evidence="4 11" id="KW-0235">DNA replication</keyword>
<feature type="region of interest" description="Disordered" evidence="12">
    <location>
        <begin position="572"/>
        <end position="599"/>
    </location>
</feature>
<reference evidence="14 15" key="1">
    <citation type="submission" date="2016-08" db="EMBL/GenBank/DDBJ databases">
        <title>Identification and validation of antigenic proteins from Pajaroellobacter abortibovis using de-novo genome sequence assembly and reverse vaccinology.</title>
        <authorList>
            <person name="Welly B.T."/>
            <person name="Miller M.R."/>
            <person name="Stott J.L."/>
            <person name="Blanchard M.T."/>
            <person name="Islas-Trejo A.D."/>
            <person name="O'Rourke S.M."/>
            <person name="Young A.E."/>
            <person name="Medrano J.F."/>
            <person name="Van Eenennaam A.L."/>
        </authorList>
    </citation>
    <scope>NUCLEOTIDE SEQUENCE [LARGE SCALE GENOMIC DNA]</scope>
    <source>
        <strain evidence="14 15">BTF92-0548A/99-0131</strain>
    </source>
</reference>
<keyword evidence="2 11" id="KW-0808">Transferase</keyword>
<evidence type="ECO:0000313" key="14">
    <source>
        <dbReference type="EMBL" id="APS00092.1"/>
    </source>
</evidence>
<keyword evidence="3 11" id="KW-0548">Nucleotidyltransferase</keyword>
<evidence type="ECO:0000256" key="6">
    <source>
        <dbReference type="ARBA" id="ARBA00022741"/>
    </source>
</evidence>
<evidence type="ECO:0000256" key="5">
    <source>
        <dbReference type="ARBA" id="ARBA00022723"/>
    </source>
</evidence>
<dbReference type="GO" id="GO:0005524">
    <property type="term" value="F:ATP binding"/>
    <property type="evidence" value="ECO:0007669"/>
    <property type="project" value="UniProtKB-KW"/>
</dbReference>
<comment type="catalytic activity">
    <reaction evidence="10 11">
        <text>DNA(n) + a 2'-deoxyribonucleoside 5'-triphosphate = DNA(n+1) + diphosphate</text>
        <dbReference type="Rhea" id="RHEA:22508"/>
        <dbReference type="Rhea" id="RHEA-COMP:17339"/>
        <dbReference type="Rhea" id="RHEA-COMP:17340"/>
        <dbReference type="ChEBI" id="CHEBI:33019"/>
        <dbReference type="ChEBI" id="CHEBI:61560"/>
        <dbReference type="ChEBI" id="CHEBI:173112"/>
        <dbReference type="EC" id="2.7.7.7"/>
    </reaction>
</comment>
<keyword evidence="7" id="KW-0862">Zinc</keyword>
<keyword evidence="15" id="KW-1185">Reference proteome</keyword>
<dbReference type="Gene3D" id="1.10.8.60">
    <property type="match status" value="1"/>
</dbReference>
<evidence type="ECO:0000313" key="15">
    <source>
        <dbReference type="Proteomes" id="UP000185544"/>
    </source>
</evidence>
<comment type="function">
    <text evidence="11">DNA polymerase III is a complex, multichain enzyme responsible for most of the replicative synthesis in bacteria. This DNA polymerase also exhibits 3' to 5' exonuclease activity.</text>
</comment>
<dbReference type="NCBIfam" id="TIGR02397">
    <property type="entry name" value="dnaX_nterm"/>
    <property type="match status" value="1"/>
</dbReference>
<keyword evidence="9 11" id="KW-0239">DNA-directed DNA polymerase</keyword>
<dbReference type="Pfam" id="PF13177">
    <property type="entry name" value="DNA_pol3_delta2"/>
    <property type="match status" value="1"/>
</dbReference>
<dbReference type="Gene3D" id="3.40.50.300">
    <property type="entry name" value="P-loop containing nucleotide triphosphate hydrolases"/>
    <property type="match status" value="1"/>
</dbReference>
<keyword evidence="6 11" id="KW-0547">Nucleotide-binding</keyword>
<feature type="compositionally biased region" description="Low complexity" evidence="12">
    <location>
        <begin position="421"/>
        <end position="438"/>
    </location>
</feature>
<dbReference type="GO" id="GO:0003677">
    <property type="term" value="F:DNA binding"/>
    <property type="evidence" value="ECO:0007669"/>
    <property type="project" value="InterPro"/>
</dbReference>
<dbReference type="PANTHER" id="PTHR11669">
    <property type="entry name" value="REPLICATION FACTOR C / DNA POLYMERASE III GAMMA-TAU SUBUNIT"/>
    <property type="match status" value="1"/>
</dbReference>
<name>A0A1L6MX47_9BACT</name>
<dbReference type="InterPro" id="IPR045085">
    <property type="entry name" value="HLD_clamp_pol_III_gamma_tau"/>
</dbReference>
<evidence type="ECO:0000256" key="8">
    <source>
        <dbReference type="ARBA" id="ARBA00022840"/>
    </source>
</evidence>
<dbReference type="Gene3D" id="1.20.272.10">
    <property type="match status" value="1"/>
</dbReference>
<proteinExistence type="inferred from homology"/>
<dbReference type="CDD" id="cd00009">
    <property type="entry name" value="AAA"/>
    <property type="match status" value="1"/>
</dbReference>
<accession>A0A1L6MX47</accession>
<dbReference type="GO" id="GO:0009360">
    <property type="term" value="C:DNA polymerase III complex"/>
    <property type="evidence" value="ECO:0007669"/>
    <property type="project" value="InterPro"/>
</dbReference>
<evidence type="ECO:0000256" key="12">
    <source>
        <dbReference type="SAM" id="MobiDB-lite"/>
    </source>
</evidence>
<protein>
    <recommendedName>
        <fullName evidence="11">DNA polymerase III subunit gamma/tau</fullName>
        <ecNumber evidence="11">2.7.7.7</ecNumber>
    </recommendedName>
</protein>
<dbReference type="InterPro" id="IPR027417">
    <property type="entry name" value="P-loop_NTPase"/>
</dbReference>
<dbReference type="InterPro" id="IPR022754">
    <property type="entry name" value="DNA_pol_III_gamma-3"/>
</dbReference>
<dbReference type="InterPro" id="IPR008921">
    <property type="entry name" value="DNA_pol3_clamp-load_cplx_C"/>
</dbReference>
<dbReference type="KEGG" id="pabo:BCY86_04915"/>
<evidence type="ECO:0000256" key="4">
    <source>
        <dbReference type="ARBA" id="ARBA00022705"/>
    </source>
</evidence>
<dbReference type="InterPro" id="IPR050238">
    <property type="entry name" value="DNA_Rep/Repair_Clamp_Loader"/>
</dbReference>
<feature type="region of interest" description="Disordered" evidence="12">
    <location>
        <begin position="411"/>
        <end position="470"/>
    </location>
</feature>
<dbReference type="EMBL" id="CP016908">
    <property type="protein sequence ID" value="APS00092.1"/>
    <property type="molecule type" value="Genomic_DNA"/>
</dbReference>
<dbReference type="GO" id="GO:0046872">
    <property type="term" value="F:metal ion binding"/>
    <property type="evidence" value="ECO:0007669"/>
    <property type="project" value="UniProtKB-KW"/>
</dbReference>
<dbReference type="FunFam" id="1.10.8.60:FF:000013">
    <property type="entry name" value="DNA polymerase III subunit gamma/tau"/>
    <property type="match status" value="1"/>
</dbReference>
<feature type="compositionally biased region" description="Polar residues" evidence="12">
    <location>
        <begin position="460"/>
        <end position="470"/>
    </location>
</feature>
<sequence>MVNVSYLVLARKYRPQCFEDLVGQDTVVRTLTHAIQRGRIAHAFLFTGVRGIGKTTSARLLARCLNCIGENGDIQAAVTRPCQTCPPCQEIAKGTDLDVQEIDGASYNGVEEVRRLQEGVPFQPARDRFKIYIVDEAHMLSTAAWNALLKTLEEPPPHVKFIFATTEAHKIPFTILSRCQRHDFKLIPTRTIASQLHHLLKEEHLQADDAAIAILAQEAVGSMRDALSLLEQVIAFGEGEVFGKLQQEEEGDCENSLHVVRITAEHVAQALGIVERKSLHALTKATLEGDAASVLHILSCLMKRGVDLIHLAKDILQAFRNLVVSKVCNPSERDLLDLPDEEIQAVATLVACADLDDLSRLFHGFSHAFEDIVRSGQPQAALEMALVRLAKRPPLIPLENLIQRLTELEKRLHSNPPSPPSSLSSPSSCSSSYTSPESIPKRIDPLPGLASPFNHPEVKPNSSNDIPPEIASSQSILSLPDDPLLAEDALSGWRSILSCMHKINPFLTAIYEHASPLHITKERIEIAFKKNSLFMSQASEPTAIALLKQSIESHFGCPVPFKLQSIKKEALSPPPSIASLDAEQKRKEETERRHAVEKHPLIQKLQKQFDAKIHTIRFLKKSAEAFEKA</sequence>
<dbReference type="Proteomes" id="UP000185544">
    <property type="component" value="Chromosome"/>
</dbReference>
<dbReference type="SUPFAM" id="SSF48019">
    <property type="entry name" value="post-AAA+ oligomerization domain-like"/>
    <property type="match status" value="1"/>
</dbReference>
<evidence type="ECO:0000256" key="10">
    <source>
        <dbReference type="ARBA" id="ARBA00049244"/>
    </source>
</evidence>